<dbReference type="GO" id="GO:0016787">
    <property type="term" value="F:hydrolase activity"/>
    <property type="evidence" value="ECO:0007669"/>
    <property type="project" value="UniProtKB-KW"/>
</dbReference>
<proteinExistence type="inferred from homology"/>
<dbReference type="CDD" id="cd16031">
    <property type="entry name" value="G6S_like"/>
    <property type="match status" value="1"/>
</dbReference>
<organism evidence="5 6">
    <name type="scientific">Daejeonella rubra</name>
    <dbReference type="NCBI Taxonomy" id="990371"/>
    <lineage>
        <taxon>Bacteria</taxon>
        <taxon>Pseudomonadati</taxon>
        <taxon>Bacteroidota</taxon>
        <taxon>Sphingobacteriia</taxon>
        <taxon>Sphingobacteriales</taxon>
        <taxon>Sphingobacteriaceae</taxon>
        <taxon>Daejeonella</taxon>
    </lineage>
</organism>
<dbReference type="InterPro" id="IPR032506">
    <property type="entry name" value="SGSH_C"/>
</dbReference>
<dbReference type="OrthoDB" id="9789742at2"/>
<reference evidence="6" key="1">
    <citation type="submission" date="2016-10" db="EMBL/GenBank/DDBJ databases">
        <authorList>
            <person name="Varghese N."/>
            <person name="Submissions S."/>
        </authorList>
    </citation>
    <scope>NUCLEOTIDE SEQUENCE [LARGE SCALE GENOMIC DNA]</scope>
    <source>
        <strain evidence="6">DSM 24536</strain>
    </source>
</reference>
<dbReference type="InterPro" id="IPR017850">
    <property type="entry name" value="Alkaline_phosphatase_core_sf"/>
</dbReference>
<keyword evidence="2" id="KW-0378">Hydrolase</keyword>
<dbReference type="PROSITE" id="PS00523">
    <property type="entry name" value="SULFATASE_1"/>
    <property type="match status" value="1"/>
</dbReference>
<dbReference type="PANTHER" id="PTHR43108">
    <property type="entry name" value="N-ACETYLGLUCOSAMINE-6-SULFATASE FAMILY MEMBER"/>
    <property type="match status" value="1"/>
</dbReference>
<keyword evidence="6" id="KW-1185">Reference proteome</keyword>
<gene>
    <name evidence="5" type="ORF">SAMN05421813_10543</name>
</gene>
<comment type="similarity">
    <text evidence="1">Belongs to the sulfatase family.</text>
</comment>
<evidence type="ECO:0000256" key="2">
    <source>
        <dbReference type="ARBA" id="ARBA00022801"/>
    </source>
</evidence>
<name>A0A1G9PZL2_9SPHI</name>
<evidence type="ECO:0000313" key="6">
    <source>
        <dbReference type="Proteomes" id="UP000199226"/>
    </source>
</evidence>
<evidence type="ECO:0000256" key="1">
    <source>
        <dbReference type="ARBA" id="ARBA00008779"/>
    </source>
</evidence>
<protein>
    <submittedName>
        <fullName evidence="5">Arylsulfatase A</fullName>
    </submittedName>
</protein>
<evidence type="ECO:0000256" key="3">
    <source>
        <dbReference type="SAM" id="SignalP"/>
    </source>
</evidence>
<evidence type="ECO:0000259" key="4">
    <source>
        <dbReference type="Pfam" id="PF16347"/>
    </source>
</evidence>
<accession>A0A1G9PZL2</accession>
<keyword evidence="3" id="KW-0732">Signal</keyword>
<evidence type="ECO:0000313" key="5">
    <source>
        <dbReference type="EMBL" id="SDM03921.1"/>
    </source>
</evidence>
<dbReference type="Pfam" id="PF16347">
    <property type="entry name" value="SGSH_C"/>
    <property type="match status" value="1"/>
</dbReference>
<feature type="signal peptide" evidence="3">
    <location>
        <begin position="1"/>
        <end position="20"/>
    </location>
</feature>
<feature type="chain" id="PRO_5011621163" evidence="3">
    <location>
        <begin position="21"/>
        <end position="509"/>
    </location>
</feature>
<dbReference type="AlphaFoldDB" id="A0A1G9PZL2"/>
<dbReference type="SUPFAM" id="SSF53649">
    <property type="entry name" value="Alkaline phosphatase-like"/>
    <property type="match status" value="1"/>
</dbReference>
<dbReference type="InterPro" id="IPR002591">
    <property type="entry name" value="Phosphodiest/P_Trfase"/>
</dbReference>
<dbReference type="Proteomes" id="UP000199226">
    <property type="component" value="Unassembled WGS sequence"/>
</dbReference>
<dbReference type="EMBL" id="FNHH01000005">
    <property type="protein sequence ID" value="SDM03921.1"/>
    <property type="molecule type" value="Genomic_DNA"/>
</dbReference>
<feature type="domain" description="N-sulphoglucosamine sulphohydrolase C-terminal" evidence="4">
    <location>
        <begin position="343"/>
        <end position="492"/>
    </location>
</feature>
<dbReference type="InterPro" id="IPR024607">
    <property type="entry name" value="Sulfatase_CS"/>
</dbReference>
<dbReference type="Gene3D" id="3.40.720.10">
    <property type="entry name" value="Alkaline Phosphatase, subunit A"/>
    <property type="match status" value="1"/>
</dbReference>
<dbReference type="RefSeq" id="WP_090701228.1">
    <property type="nucleotide sequence ID" value="NZ_FNHH01000005.1"/>
</dbReference>
<dbReference type="STRING" id="990371.SAMN05421813_10543"/>
<dbReference type="Pfam" id="PF01663">
    <property type="entry name" value="Phosphodiest"/>
    <property type="match status" value="1"/>
</dbReference>
<dbReference type="PANTHER" id="PTHR43108:SF6">
    <property type="entry name" value="N-SULPHOGLUCOSAMINE SULPHOHYDROLASE"/>
    <property type="match status" value="1"/>
</dbReference>
<sequence>MRIRLLFILSISILCLKTFAQQSSRPNIIVILTDDHAVSTIGAYGSKYGATPNLDRLAKEGALFNRAFVVNSICGPSRAVLLTGKYSHVNGMRDNRDRFDASQDVFPARLKQSGFQTAWIGKWHLVSYPQGFDYWNIFPGQGLYYNPAMISMKGDTTRQNGYATDIVTDMTINWLNKRDESKPFFVVVGEKAPHRTWMPDTSDLGKFDHIKFPLPKNFYDSYEKRIAAEMQDMSIEKTMKLGYDLKMKSDPDATAEAFIKRMSPEQRKKWNAYYDRIEEDFLKKKLTGKALSEWKYQRYMKDYYSTTLSLDRNIGKILAYLDDNNLTKNTIVVYTSDQGFYMGEHGWFDKRFMYEESMRTPLIIRYPGVIKPGTVSNQIISNVDFAPTFLDAAGISIPKEIQGRSMMPLLRDPKASIRNSAYYHFYEFPGEHSVLKHFGIRTSRYKLIRFYDYKNFWELYDLQKDPNEMKNLYGQKKYDAITADLKKQLEQLCIENKDKEALNALAQNL</sequence>